<name>A0A495R2Q2_9EURY</name>
<dbReference type="EMBL" id="RBWW01000001">
    <property type="protein sequence ID" value="RKS81587.1"/>
    <property type="molecule type" value="Genomic_DNA"/>
</dbReference>
<proteinExistence type="predicted"/>
<keyword evidence="1" id="KW-0812">Transmembrane</keyword>
<keyword evidence="1" id="KW-1133">Transmembrane helix</keyword>
<gene>
    <name evidence="2" type="ORF">BDK61_0879</name>
</gene>
<accession>A0A495R2Q2</accession>
<evidence type="ECO:0000256" key="1">
    <source>
        <dbReference type="SAM" id="Phobius"/>
    </source>
</evidence>
<reference evidence="2 3" key="1">
    <citation type="submission" date="2018-10" db="EMBL/GenBank/DDBJ databases">
        <title>Genomic Encyclopedia of Archaeal and Bacterial Type Strains, Phase II (KMG-II): from individual species to whole genera.</title>
        <authorList>
            <person name="Goeker M."/>
        </authorList>
    </citation>
    <scope>NUCLEOTIDE SEQUENCE [LARGE SCALE GENOMIC DNA]</scope>
    <source>
        <strain evidence="2 3">DSM 11927</strain>
    </source>
</reference>
<evidence type="ECO:0000313" key="2">
    <source>
        <dbReference type="EMBL" id="RKS81587.1"/>
    </source>
</evidence>
<comment type="caution">
    <text evidence="2">The sequence shown here is derived from an EMBL/GenBank/DDBJ whole genome shotgun (WGS) entry which is preliminary data.</text>
</comment>
<dbReference type="Proteomes" id="UP000268233">
    <property type="component" value="Unassembled WGS sequence"/>
</dbReference>
<protein>
    <submittedName>
        <fullName evidence="2">Uncharacterized protein</fullName>
    </submittedName>
</protein>
<feature type="transmembrane region" description="Helical" evidence="1">
    <location>
        <begin position="6"/>
        <end position="24"/>
    </location>
</feature>
<evidence type="ECO:0000313" key="3">
    <source>
        <dbReference type="Proteomes" id="UP000268233"/>
    </source>
</evidence>
<dbReference type="AlphaFoldDB" id="A0A495R2Q2"/>
<keyword evidence="3" id="KW-1185">Reference proteome</keyword>
<organism evidence="2 3">
    <name type="scientific">Haloarcula quadrata</name>
    <dbReference type="NCBI Taxonomy" id="182779"/>
    <lineage>
        <taxon>Archaea</taxon>
        <taxon>Methanobacteriati</taxon>
        <taxon>Methanobacteriota</taxon>
        <taxon>Stenosarchaea group</taxon>
        <taxon>Halobacteria</taxon>
        <taxon>Halobacteriales</taxon>
        <taxon>Haloarculaceae</taxon>
        <taxon>Haloarcula</taxon>
    </lineage>
</organism>
<sequence>MADYWTELPILLCFAIFLGCLNIYEPLQMLDVVR</sequence>
<keyword evidence="1" id="KW-0472">Membrane</keyword>